<sequence length="120" mass="13447">MLSRSKMASLTVSTGFSTTGFRKPKSEALFMVLPHASRIKTLDLSHYDSSVMQKFISGISQSAPKLEQLRLQFLPTPHSVSVLPDCVLSMDNVYEADRLRELELTRCTVCWDSQLLGPQL</sequence>
<evidence type="ECO:0000313" key="1">
    <source>
        <dbReference type="EMBL" id="KAF8902093.1"/>
    </source>
</evidence>
<reference evidence="1" key="1">
    <citation type="submission" date="2020-11" db="EMBL/GenBank/DDBJ databases">
        <authorList>
            <consortium name="DOE Joint Genome Institute"/>
            <person name="Ahrendt S."/>
            <person name="Riley R."/>
            <person name="Andreopoulos W."/>
            <person name="LaButti K."/>
            <person name="Pangilinan J."/>
            <person name="Ruiz-duenas F.J."/>
            <person name="Barrasa J.M."/>
            <person name="Sanchez-Garcia M."/>
            <person name="Camarero S."/>
            <person name="Miyauchi S."/>
            <person name="Serrano A."/>
            <person name="Linde D."/>
            <person name="Babiker R."/>
            <person name="Drula E."/>
            <person name="Ayuso-Fernandez I."/>
            <person name="Pacheco R."/>
            <person name="Padilla G."/>
            <person name="Ferreira P."/>
            <person name="Barriuso J."/>
            <person name="Kellner H."/>
            <person name="Castanera R."/>
            <person name="Alfaro M."/>
            <person name="Ramirez L."/>
            <person name="Pisabarro A.G."/>
            <person name="Kuo A."/>
            <person name="Tritt A."/>
            <person name="Lipzen A."/>
            <person name="He G."/>
            <person name="Yan M."/>
            <person name="Ng V."/>
            <person name="Cullen D."/>
            <person name="Martin F."/>
            <person name="Rosso M.-N."/>
            <person name="Henrissat B."/>
            <person name="Hibbett D."/>
            <person name="Martinez A.T."/>
            <person name="Grigoriev I.V."/>
        </authorList>
    </citation>
    <scope>NUCLEOTIDE SEQUENCE</scope>
    <source>
        <strain evidence="1">AH 44721</strain>
    </source>
</reference>
<keyword evidence="2" id="KW-1185">Reference proteome</keyword>
<evidence type="ECO:0000313" key="2">
    <source>
        <dbReference type="Proteomes" id="UP000724874"/>
    </source>
</evidence>
<proteinExistence type="predicted"/>
<dbReference type="EMBL" id="JADNYJ010000038">
    <property type="protein sequence ID" value="KAF8902093.1"/>
    <property type="molecule type" value="Genomic_DNA"/>
</dbReference>
<dbReference type="AlphaFoldDB" id="A0A9P5TNT7"/>
<protein>
    <submittedName>
        <fullName evidence="1">Uncharacterized protein</fullName>
    </submittedName>
</protein>
<dbReference type="Proteomes" id="UP000724874">
    <property type="component" value="Unassembled WGS sequence"/>
</dbReference>
<dbReference type="OrthoDB" id="3156934at2759"/>
<feature type="non-terminal residue" evidence="1">
    <location>
        <position position="120"/>
    </location>
</feature>
<name>A0A9P5TNT7_GYMJU</name>
<comment type="caution">
    <text evidence="1">The sequence shown here is derived from an EMBL/GenBank/DDBJ whole genome shotgun (WGS) entry which is preliminary data.</text>
</comment>
<organism evidence="1 2">
    <name type="scientific">Gymnopilus junonius</name>
    <name type="common">Spectacular rustgill mushroom</name>
    <name type="synonym">Gymnopilus spectabilis subsp. junonius</name>
    <dbReference type="NCBI Taxonomy" id="109634"/>
    <lineage>
        <taxon>Eukaryota</taxon>
        <taxon>Fungi</taxon>
        <taxon>Dikarya</taxon>
        <taxon>Basidiomycota</taxon>
        <taxon>Agaricomycotina</taxon>
        <taxon>Agaricomycetes</taxon>
        <taxon>Agaricomycetidae</taxon>
        <taxon>Agaricales</taxon>
        <taxon>Agaricineae</taxon>
        <taxon>Hymenogastraceae</taxon>
        <taxon>Gymnopilus</taxon>
    </lineage>
</organism>
<accession>A0A9P5TNT7</accession>
<gene>
    <name evidence="1" type="ORF">CPB84DRAFT_1824439</name>
</gene>